<evidence type="ECO:0000256" key="1">
    <source>
        <dbReference type="SAM" id="MobiDB-lite"/>
    </source>
</evidence>
<gene>
    <name evidence="2" type="ORF">IW256_007662</name>
</gene>
<feature type="region of interest" description="Disordered" evidence="1">
    <location>
        <begin position="51"/>
        <end position="99"/>
    </location>
</feature>
<dbReference type="EMBL" id="JADOUA010000001">
    <property type="protein sequence ID" value="MBG6093549.1"/>
    <property type="molecule type" value="Genomic_DNA"/>
</dbReference>
<keyword evidence="3" id="KW-1185">Reference proteome</keyword>
<evidence type="ECO:0000313" key="2">
    <source>
        <dbReference type="EMBL" id="MBG6093549.1"/>
    </source>
</evidence>
<organism evidence="2 3">
    <name type="scientific">Actinomadura viridis</name>
    <dbReference type="NCBI Taxonomy" id="58110"/>
    <lineage>
        <taxon>Bacteria</taxon>
        <taxon>Bacillati</taxon>
        <taxon>Actinomycetota</taxon>
        <taxon>Actinomycetes</taxon>
        <taxon>Streptosporangiales</taxon>
        <taxon>Thermomonosporaceae</taxon>
        <taxon>Actinomadura</taxon>
    </lineage>
</organism>
<evidence type="ECO:0000313" key="3">
    <source>
        <dbReference type="Proteomes" id="UP000614047"/>
    </source>
</evidence>
<feature type="compositionally biased region" description="Acidic residues" evidence="1">
    <location>
        <begin position="71"/>
        <end position="99"/>
    </location>
</feature>
<protein>
    <submittedName>
        <fullName evidence="2">Uncharacterized protein</fullName>
    </submittedName>
</protein>
<accession>A0A931DRR1</accession>
<name>A0A931DRR1_9ACTN</name>
<reference evidence="2" key="1">
    <citation type="submission" date="2020-11" db="EMBL/GenBank/DDBJ databases">
        <title>Sequencing the genomes of 1000 actinobacteria strains.</title>
        <authorList>
            <person name="Klenk H.-P."/>
        </authorList>
    </citation>
    <scope>NUCLEOTIDE SEQUENCE</scope>
    <source>
        <strain evidence="2">DSM 43175</strain>
    </source>
</reference>
<proteinExistence type="predicted"/>
<dbReference type="RefSeq" id="WP_197015594.1">
    <property type="nucleotide sequence ID" value="NZ_BAABES010000003.1"/>
</dbReference>
<comment type="caution">
    <text evidence="2">The sequence shown here is derived from an EMBL/GenBank/DDBJ whole genome shotgun (WGS) entry which is preliminary data.</text>
</comment>
<dbReference type="Proteomes" id="UP000614047">
    <property type="component" value="Unassembled WGS sequence"/>
</dbReference>
<dbReference type="AlphaFoldDB" id="A0A931DRR1"/>
<sequence>MNGLPYAPVAPPSWISKPLHAMTHDELRDLRDALCRESPPDHALLRAIDGRLAGSAAPPPAEDTEVKPEAEPDSEADSEVEPEAEADSEAESDDWALDG</sequence>